<dbReference type="Gene3D" id="1.50.10.10">
    <property type="match status" value="1"/>
</dbReference>
<sequence>MEISQKTERDIDDDKLQVAKVEKKGGKRIGYYYIIIKSFKESQKNDVIKCLFIKGLTNFGFCVIKEGSKGDSKDKEGRDIRDRLMWQKHIHSQLAHQIKMPKLIDSFEENGNYYLVIEHINGEPLSTNLKRNFREIQSAFRYGGKAGIKQLNYLVQIANILKDIHSKEYIHRDVTPANFMITPQGKVFVIDMELSYSLKGELSTPFQLGTYGYMSPQQRTMLPPVKEDDIFSLGAIMFQAITGIHPLKIVDSDDNRLGEKIRFFITNPGLSTLLSRCLSPDMMERPSIDDIKGVLADCRQEVLKKRPLLQTGTRYTVNKELLTETVQSCIYTLSTKLLADEDKGWFSEDIYIKEKNSTNRINKAWYSSFYLGSSGVVYTLSKAKSIGFNIDCNDTYLTYALDLIKQKYIQRLDSVSPSLYYGASGIATVLKSSTNLFNSATDDIQDWITRLLSVKNTDKNLAYGVSGQGLAWLSCKSIVHPDLLKESTKIYTDNLIGCQNDDGSWINDTSRRRKRSFSLSSGISGIIVYLLEHFSKFPDKQTLVSIEKALNWLMKKSIYKGQRICWNNDKNGFLNYGLLEGVAGIAYTFLQAYKILGNPAYKKFAEKCLLSNDAEMIDNNLSQATGLSGLGEVYLEAFNILKDQQWLKRAEWIAASTLHLHKKHPAYGIYWLTEIEKQPVPNFGKGNCGIIHFLIRYCNTDMGFPLISTH</sequence>
<gene>
    <name evidence="6" type="ORF">GWR21_20470</name>
</gene>
<evidence type="ECO:0000256" key="3">
    <source>
        <dbReference type="ARBA" id="ARBA00022777"/>
    </source>
</evidence>
<dbReference type="InterPro" id="IPR008266">
    <property type="entry name" value="Tyr_kinase_AS"/>
</dbReference>
<dbReference type="InterPro" id="IPR011009">
    <property type="entry name" value="Kinase-like_dom_sf"/>
</dbReference>
<keyword evidence="4" id="KW-0067">ATP-binding</keyword>
<dbReference type="GO" id="GO:0005776">
    <property type="term" value="C:autophagosome"/>
    <property type="evidence" value="ECO:0007669"/>
    <property type="project" value="TreeGrafter"/>
</dbReference>
<evidence type="ECO:0000256" key="4">
    <source>
        <dbReference type="ARBA" id="ARBA00022840"/>
    </source>
</evidence>
<dbReference type="SUPFAM" id="SSF56112">
    <property type="entry name" value="Protein kinase-like (PK-like)"/>
    <property type="match status" value="1"/>
</dbReference>
<keyword evidence="2" id="KW-0547">Nucleotide-binding</keyword>
<dbReference type="GO" id="GO:0005524">
    <property type="term" value="F:ATP binding"/>
    <property type="evidence" value="ECO:0007669"/>
    <property type="project" value="UniProtKB-KW"/>
</dbReference>
<evidence type="ECO:0000259" key="5">
    <source>
        <dbReference type="PROSITE" id="PS50011"/>
    </source>
</evidence>
<dbReference type="Gene3D" id="1.10.510.10">
    <property type="entry name" value="Transferase(Phosphotransferase) domain 1"/>
    <property type="match status" value="1"/>
</dbReference>
<dbReference type="GO" id="GO:0005975">
    <property type="term" value="P:carbohydrate metabolic process"/>
    <property type="evidence" value="ECO:0007669"/>
    <property type="project" value="InterPro"/>
</dbReference>
<name>A0A6B9ZHK6_9BACT</name>
<dbReference type="Proteomes" id="UP000476411">
    <property type="component" value="Chromosome"/>
</dbReference>
<dbReference type="EMBL" id="CP048113">
    <property type="protein sequence ID" value="QHS61890.1"/>
    <property type="molecule type" value="Genomic_DNA"/>
</dbReference>
<protein>
    <submittedName>
        <fullName evidence="6">Protein kinase</fullName>
    </submittedName>
</protein>
<dbReference type="SUPFAM" id="SSF158745">
    <property type="entry name" value="LanC-like"/>
    <property type="match status" value="1"/>
</dbReference>
<proteinExistence type="predicted"/>
<dbReference type="GO" id="GO:0004674">
    <property type="term" value="F:protein serine/threonine kinase activity"/>
    <property type="evidence" value="ECO:0007669"/>
    <property type="project" value="InterPro"/>
</dbReference>
<dbReference type="InterPro" id="IPR012341">
    <property type="entry name" value="6hp_glycosidase-like_sf"/>
</dbReference>
<reference evidence="6 7" key="1">
    <citation type="submission" date="2020-01" db="EMBL/GenBank/DDBJ databases">
        <title>Complete genome sequence of Chitinophaga sp. H33E-04 isolated from quinoa roots.</title>
        <authorList>
            <person name="Weon H.-Y."/>
            <person name="Lee S.A."/>
        </authorList>
    </citation>
    <scope>NUCLEOTIDE SEQUENCE [LARGE SCALE GENOMIC DNA]</scope>
    <source>
        <strain evidence="6 7">H33E-04</strain>
    </source>
</reference>
<dbReference type="KEGG" id="chih:GWR21_20470"/>
<dbReference type="GO" id="GO:0016020">
    <property type="term" value="C:membrane"/>
    <property type="evidence" value="ECO:0007669"/>
    <property type="project" value="TreeGrafter"/>
</dbReference>
<accession>A0A6B9ZHK6</accession>
<feature type="domain" description="Protein kinase" evidence="5">
    <location>
        <begin position="18"/>
        <end position="309"/>
    </location>
</feature>
<dbReference type="Pfam" id="PF00069">
    <property type="entry name" value="Pkinase"/>
    <property type="match status" value="1"/>
</dbReference>
<keyword evidence="3 6" id="KW-0418">Kinase</keyword>
<dbReference type="PROSITE" id="PS50011">
    <property type="entry name" value="PROTEIN_KINASE_DOM"/>
    <property type="match status" value="1"/>
</dbReference>
<dbReference type="AlphaFoldDB" id="A0A6B9ZHK6"/>
<dbReference type="GO" id="GO:0000407">
    <property type="term" value="C:phagophore assembly site"/>
    <property type="evidence" value="ECO:0007669"/>
    <property type="project" value="TreeGrafter"/>
</dbReference>
<dbReference type="PANTHER" id="PTHR24348:SF22">
    <property type="entry name" value="NON-SPECIFIC SERINE_THREONINE PROTEIN KINASE"/>
    <property type="match status" value="1"/>
</dbReference>
<dbReference type="SMART" id="SM01260">
    <property type="entry name" value="LANC_like"/>
    <property type="match status" value="1"/>
</dbReference>
<dbReference type="GO" id="GO:0031179">
    <property type="term" value="P:peptide modification"/>
    <property type="evidence" value="ECO:0007669"/>
    <property type="project" value="InterPro"/>
</dbReference>
<organism evidence="6 7">
    <name type="scientific">Chitinophaga agri</name>
    <dbReference type="NCBI Taxonomy" id="2703787"/>
    <lineage>
        <taxon>Bacteria</taxon>
        <taxon>Pseudomonadati</taxon>
        <taxon>Bacteroidota</taxon>
        <taxon>Chitinophagia</taxon>
        <taxon>Chitinophagales</taxon>
        <taxon>Chitinophagaceae</taxon>
        <taxon>Chitinophaga</taxon>
    </lineage>
</organism>
<keyword evidence="1" id="KW-0808">Transferase</keyword>
<dbReference type="InterPro" id="IPR045269">
    <property type="entry name" value="Atg1-like"/>
</dbReference>
<evidence type="ECO:0000256" key="2">
    <source>
        <dbReference type="ARBA" id="ARBA00022741"/>
    </source>
</evidence>
<evidence type="ECO:0000313" key="6">
    <source>
        <dbReference type="EMBL" id="QHS61890.1"/>
    </source>
</evidence>
<keyword evidence="7" id="KW-1185">Reference proteome</keyword>
<evidence type="ECO:0000256" key="1">
    <source>
        <dbReference type="ARBA" id="ARBA00022679"/>
    </source>
</evidence>
<dbReference type="Pfam" id="PF05147">
    <property type="entry name" value="LANC_like"/>
    <property type="match status" value="1"/>
</dbReference>
<dbReference type="GO" id="GO:0005829">
    <property type="term" value="C:cytosol"/>
    <property type="evidence" value="ECO:0007669"/>
    <property type="project" value="TreeGrafter"/>
</dbReference>
<dbReference type="SMART" id="SM00220">
    <property type="entry name" value="S_TKc"/>
    <property type="match status" value="1"/>
</dbReference>
<dbReference type="RefSeq" id="WP_162333549.1">
    <property type="nucleotide sequence ID" value="NZ_CP048113.1"/>
</dbReference>
<evidence type="ECO:0000313" key="7">
    <source>
        <dbReference type="Proteomes" id="UP000476411"/>
    </source>
</evidence>
<dbReference type="InterPro" id="IPR007822">
    <property type="entry name" value="LANC-like"/>
</dbReference>
<dbReference type="PROSITE" id="PS00109">
    <property type="entry name" value="PROTEIN_KINASE_TYR"/>
    <property type="match status" value="1"/>
</dbReference>
<dbReference type="InterPro" id="IPR000719">
    <property type="entry name" value="Prot_kinase_dom"/>
</dbReference>
<dbReference type="PANTHER" id="PTHR24348">
    <property type="entry name" value="SERINE/THREONINE-PROTEIN KINASE UNC-51-RELATED"/>
    <property type="match status" value="1"/>
</dbReference>